<sequence>MALINNWKKLTNETPKNLVNAMQQLHHASQCVAAFGNSLIPKASDDSQSSLNWVPDIKALASQEVNLKRRVRLALVYDKFELRMINENENTMGVFPLSGQTKSTALSFVRTQARAMGLSGEDVQPIDHYQLPEHDLDKGAPFLMISPEDHRELAKYRHNASLVLREIAKMYEYASEVATWPHHFDTASLITVRFDDTSNPEKTVGIGFAPADNLCDEPYFYVNHWAKKDNISYDSLPSLPEGGAWKTDTDWKGAILKASAIAKLKEGTAQYELTDQFLKEGIEASLEILEETAVKA</sequence>
<dbReference type="OrthoDB" id="1158385at2"/>
<dbReference type="STRING" id="1524460.IX84_15380"/>
<protein>
    <submittedName>
        <fullName evidence="1">Uncharacterized protein</fullName>
    </submittedName>
</protein>
<comment type="caution">
    <text evidence="1">The sequence shown here is derived from an EMBL/GenBank/DDBJ whole genome shotgun (WGS) entry which is preliminary data.</text>
</comment>
<dbReference type="Proteomes" id="UP000029736">
    <property type="component" value="Unassembled WGS sequence"/>
</dbReference>
<reference evidence="1 2" key="1">
    <citation type="journal article" date="2014" name="Int. J. Syst. Evol. Microbiol.">
        <title>Phaeodactylibacter xiamenensis gen. nov., sp. nov., a member of the family Saprospiraceae isolated from the marine alga Phaeodactylum tricornutum.</title>
        <authorList>
            <person name="Chen Z.Jr."/>
            <person name="Lei X."/>
            <person name="Lai Q."/>
            <person name="Li Y."/>
            <person name="Zhang B."/>
            <person name="Zhang J."/>
            <person name="Zhang H."/>
            <person name="Yang L."/>
            <person name="Zheng W."/>
            <person name="Tian Y."/>
            <person name="Yu Z."/>
            <person name="Xu H.Jr."/>
            <person name="Zheng T."/>
        </authorList>
    </citation>
    <scope>NUCLEOTIDE SEQUENCE [LARGE SCALE GENOMIC DNA]</scope>
    <source>
        <strain evidence="1 2">KD52</strain>
    </source>
</reference>
<keyword evidence="2" id="KW-1185">Reference proteome</keyword>
<evidence type="ECO:0000313" key="2">
    <source>
        <dbReference type="Proteomes" id="UP000029736"/>
    </source>
</evidence>
<dbReference type="EMBL" id="JPOS01000037">
    <property type="protein sequence ID" value="KGE87379.1"/>
    <property type="molecule type" value="Genomic_DNA"/>
</dbReference>
<proteinExistence type="predicted"/>
<organism evidence="1 2">
    <name type="scientific">Phaeodactylibacter xiamenensis</name>
    <dbReference type="NCBI Taxonomy" id="1524460"/>
    <lineage>
        <taxon>Bacteria</taxon>
        <taxon>Pseudomonadati</taxon>
        <taxon>Bacteroidota</taxon>
        <taxon>Saprospiria</taxon>
        <taxon>Saprospirales</taxon>
        <taxon>Haliscomenobacteraceae</taxon>
        <taxon>Phaeodactylibacter</taxon>
    </lineage>
</organism>
<dbReference type="AlphaFoldDB" id="A0A098S4W7"/>
<accession>A0A098S4W7</accession>
<dbReference type="RefSeq" id="WP_044222273.1">
    <property type="nucleotide sequence ID" value="NZ_JBKAGJ010000036.1"/>
</dbReference>
<name>A0A098S4W7_9BACT</name>
<evidence type="ECO:0000313" key="1">
    <source>
        <dbReference type="EMBL" id="KGE87379.1"/>
    </source>
</evidence>
<gene>
    <name evidence="1" type="ORF">IX84_15380</name>
</gene>